<feature type="domain" description="HTH luxR-type" evidence="4">
    <location>
        <begin position="907"/>
        <end position="972"/>
    </location>
</feature>
<dbReference type="GO" id="GO:0006355">
    <property type="term" value="P:regulation of DNA-templated transcription"/>
    <property type="evidence" value="ECO:0007669"/>
    <property type="project" value="InterPro"/>
</dbReference>
<keyword evidence="1" id="KW-0547">Nucleotide-binding</keyword>
<dbReference type="AlphaFoldDB" id="A0A8J3VT25"/>
<name>A0A8J3VT25_9ACTN</name>
<keyword evidence="6" id="KW-1185">Reference proteome</keyword>
<evidence type="ECO:0000256" key="1">
    <source>
        <dbReference type="ARBA" id="ARBA00022741"/>
    </source>
</evidence>
<reference evidence="5" key="1">
    <citation type="submission" date="2021-01" db="EMBL/GenBank/DDBJ databases">
        <title>Whole genome shotgun sequence of Rugosimonospora africana NBRC 104875.</title>
        <authorList>
            <person name="Komaki H."/>
            <person name="Tamura T."/>
        </authorList>
    </citation>
    <scope>NUCLEOTIDE SEQUENCE</scope>
    <source>
        <strain evidence="5">NBRC 104875</strain>
    </source>
</reference>
<dbReference type="GO" id="GO:0003677">
    <property type="term" value="F:DNA binding"/>
    <property type="evidence" value="ECO:0007669"/>
    <property type="project" value="InterPro"/>
</dbReference>
<comment type="caution">
    <text evidence="5">The sequence shown here is derived from an EMBL/GenBank/DDBJ whole genome shotgun (WGS) entry which is preliminary data.</text>
</comment>
<dbReference type="SUPFAM" id="SSF46894">
    <property type="entry name" value="C-terminal effector domain of the bipartite response regulators"/>
    <property type="match status" value="1"/>
</dbReference>
<evidence type="ECO:0000313" key="6">
    <source>
        <dbReference type="Proteomes" id="UP000642748"/>
    </source>
</evidence>
<gene>
    <name evidence="5" type="ORF">Raf01_53880</name>
</gene>
<evidence type="ECO:0000256" key="3">
    <source>
        <dbReference type="SAM" id="MobiDB-lite"/>
    </source>
</evidence>
<dbReference type="PROSITE" id="PS00622">
    <property type="entry name" value="HTH_LUXR_1"/>
    <property type="match status" value="1"/>
</dbReference>
<organism evidence="5 6">
    <name type="scientific">Rugosimonospora africana</name>
    <dbReference type="NCBI Taxonomy" id="556532"/>
    <lineage>
        <taxon>Bacteria</taxon>
        <taxon>Bacillati</taxon>
        <taxon>Actinomycetota</taxon>
        <taxon>Actinomycetes</taxon>
        <taxon>Micromonosporales</taxon>
        <taxon>Micromonosporaceae</taxon>
        <taxon>Rugosimonospora</taxon>
    </lineage>
</organism>
<keyword evidence="2" id="KW-0067">ATP-binding</keyword>
<dbReference type="GO" id="GO:0005737">
    <property type="term" value="C:cytoplasm"/>
    <property type="evidence" value="ECO:0007669"/>
    <property type="project" value="TreeGrafter"/>
</dbReference>
<evidence type="ECO:0000256" key="2">
    <source>
        <dbReference type="ARBA" id="ARBA00022840"/>
    </source>
</evidence>
<dbReference type="GO" id="GO:0005524">
    <property type="term" value="F:ATP binding"/>
    <property type="evidence" value="ECO:0007669"/>
    <property type="project" value="UniProtKB-KW"/>
</dbReference>
<dbReference type="InterPro" id="IPR041664">
    <property type="entry name" value="AAA_16"/>
</dbReference>
<dbReference type="InterPro" id="IPR016032">
    <property type="entry name" value="Sig_transdc_resp-reg_C-effctor"/>
</dbReference>
<dbReference type="EMBL" id="BONZ01000050">
    <property type="protein sequence ID" value="GIH17216.1"/>
    <property type="molecule type" value="Genomic_DNA"/>
</dbReference>
<dbReference type="PRINTS" id="PR00038">
    <property type="entry name" value="HTHLUXR"/>
</dbReference>
<dbReference type="InterPro" id="IPR036388">
    <property type="entry name" value="WH-like_DNA-bd_sf"/>
</dbReference>
<evidence type="ECO:0000313" key="5">
    <source>
        <dbReference type="EMBL" id="GIH17216.1"/>
    </source>
</evidence>
<accession>A0A8J3VT25</accession>
<dbReference type="GO" id="GO:0004016">
    <property type="term" value="F:adenylate cyclase activity"/>
    <property type="evidence" value="ECO:0007669"/>
    <property type="project" value="TreeGrafter"/>
</dbReference>
<dbReference type="PROSITE" id="PS50043">
    <property type="entry name" value="HTH_LUXR_2"/>
    <property type="match status" value="1"/>
</dbReference>
<dbReference type="Pfam" id="PF13191">
    <property type="entry name" value="AAA_16"/>
    <property type="match status" value="1"/>
</dbReference>
<dbReference type="InterPro" id="IPR027417">
    <property type="entry name" value="P-loop_NTPase"/>
</dbReference>
<dbReference type="Pfam" id="PF00196">
    <property type="entry name" value="GerE"/>
    <property type="match status" value="1"/>
</dbReference>
<dbReference type="SMART" id="SM00421">
    <property type="entry name" value="HTH_LUXR"/>
    <property type="match status" value="1"/>
</dbReference>
<dbReference type="PANTHER" id="PTHR16305">
    <property type="entry name" value="TESTICULAR SOLUBLE ADENYLYL CYCLASE"/>
    <property type="match status" value="1"/>
</dbReference>
<dbReference type="SUPFAM" id="SSF52540">
    <property type="entry name" value="P-loop containing nucleoside triphosphate hydrolases"/>
    <property type="match status" value="1"/>
</dbReference>
<evidence type="ECO:0000259" key="4">
    <source>
        <dbReference type="PROSITE" id="PS50043"/>
    </source>
</evidence>
<feature type="region of interest" description="Disordered" evidence="3">
    <location>
        <begin position="1"/>
        <end position="27"/>
    </location>
</feature>
<dbReference type="PANTHER" id="PTHR16305:SF35">
    <property type="entry name" value="TRANSCRIPTIONAL ACTIVATOR DOMAIN"/>
    <property type="match status" value="1"/>
</dbReference>
<sequence>MVSDEVAPTVRHGRRSGESPVPRPPRFVGRGRELAALERALASAPVLVLVEGEGGIGKSRLLREFLRDRHARHRVLVAAAPPVRQPYTLGPVVDALQRATDGVGGLGLSMLAGALRPLFPEWGADLPPAPEPAQDAPAARHRLFRALAELIGRLQIEVLVMEDVHWADEATLEFLLFLTAQRHAPVSVVVTYRPEDVPSDSLLPRLSSRPPTGMGLLRLELGPLDVAQTASLVSSMLAGGQASAAFAQFLHERTEGVPLAVEESVRLMHDRADLVQRGGEWVRRRLHEIDVPPTVRDAVLERVRRLHPDAQAVLRAAAVLGEPGDPAVVLACAGLPGDPQRPGWSEALTSGLLGEAEAGLIDYRHALAGRAVYESMTVAERRLLHRRAGTVLESVPRPPAARLAWHFREARDTERWRRYAELAAGAALAAGDDATVVTLLYDLLVAAELPPAAVLALVERLPKVALNGPDRIGELVKVVRRVVATGTLTPNEAARLRFQLGMLLDLLNEFDASRAELEQAIPDLGDGSEDSVRAMLLLGWARGTTAHSQVHRQWLYRAAEATPLLPASARSAMTSAGAAGLLLLGEEEGWAAAAQVPDDTATVAGRYSMLLRDLNVGDLAMRWGRYAQARTLLRRGMELAELYQYLRHRAAALCTLIHLDWFVGGWSKLAERVDRLIEDDSVQATDRLECELVSRRLAAAAGTDVDGDVLRLMDEWRARGAVDCLMEPAAVLARAWLAAGRVDDALGVTEEPLAIVAHKEIWLWATELAPARVDALVAAGRAGDAASLVADFARGLRGRNMPAPAAGLALCRAILARGDGQPARAAQLFASAAAAWQDLPRPYDALLARERQAHCLLADGGSEAGLSLLGEVRQGLAELGATGDAERVTRTLRDSGVSPAPVWRGGRRGYGDRLSPRELEVVRLVVAGHTNRTIAQLLHRSPKTVASQVNSAMRKLDVSTRTALAVSAIEAGLIVADPPE</sequence>
<protein>
    <submittedName>
        <fullName evidence="5">LuxR family transcriptional regulator</fullName>
    </submittedName>
</protein>
<dbReference type="Gene3D" id="3.40.50.300">
    <property type="entry name" value="P-loop containing nucleotide triphosphate hydrolases"/>
    <property type="match status" value="1"/>
</dbReference>
<dbReference type="InterPro" id="IPR000792">
    <property type="entry name" value="Tscrpt_reg_LuxR_C"/>
</dbReference>
<dbReference type="Proteomes" id="UP000642748">
    <property type="component" value="Unassembled WGS sequence"/>
</dbReference>
<dbReference type="CDD" id="cd06170">
    <property type="entry name" value="LuxR_C_like"/>
    <property type="match status" value="1"/>
</dbReference>
<dbReference type="Gene3D" id="1.10.10.10">
    <property type="entry name" value="Winged helix-like DNA-binding domain superfamily/Winged helix DNA-binding domain"/>
    <property type="match status" value="1"/>
</dbReference>
<proteinExistence type="predicted"/>